<dbReference type="GO" id="GO:0015662">
    <property type="term" value="F:P-type ion transporter activity"/>
    <property type="evidence" value="ECO:0007669"/>
    <property type="project" value="TreeGrafter"/>
</dbReference>
<keyword evidence="3" id="KW-0547">Nucleotide-binding</keyword>
<dbReference type="GO" id="GO:0019829">
    <property type="term" value="F:ATPase-coupled monoatomic cation transmembrane transporter activity"/>
    <property type="evidence" value="ECO:0007669"/>
    <property type="project" value="TreeGrafter"/>
</dbReference>
<evidence type="ECO:0000313" key="8">
    <source>
        <dbReference type="Proteomes" id="UP000183567"/>
    </source>
</evidence>
<comment type="caution">
    <text evidence="7">The sequence shown here is derived from an EMBL/GenBank/DDBJ whole genome shotgun (WGS) entry which is preliminary data.</text>
</comment>
<keyword evidence="2" id="KW-0479">Metal-binding</keyword>
<dbReference type="OrthoDB" id="2689791at2759"/>
<dbReference type="GO" id="GO:0046872">
    <property type="term" value="F:metal ion binding"/>
    <property type="evidence" value="ECO:0007669"/>
    <property type="project" value="UniProtKB-KW"/>
</dbReference>
<evidence type="ECO:0000256" key="3">
    <source>
        <dbReference type="ARBA" id="ARBA00022741"/>
    </source>
</evidence>
<protein>
    <recommendedName>
        <fullName evidence="9">Cation-transporting P-type ATPase C-terminal domain-containing protein</fullName>
    </recommendedName>
</protein>
<sequence>MTVSTTASMSMPSSNFLFCISRPPNSYSAACLYSARIACGAFLGNVSLVSSLKYAIFCTTPFRIPSAGCVDVYCYNKTGTITTENLVLEGVVGTDEPCKEKLVNVKDKTRPTTAPFSPCRLHPTWRRVTRGGARLLRPEHAQQPPRSHRADFIQQCAAAAGVKSPSSFVTSILSVSITKDSATTTYTSATNDLVENQCVLAMVRYNTAVCPRCLVDCPRVLPRRS</sequence>
<dbReference type="STRING" id="180088.A0A1J8QHK7"/>
<dbReference type="InterPro" id="IPR006544">
    <property type="entry name" value="P-type_TPase_V"/>
</dbReference>
<dbReference type="PANTHER" id="PTHR45630">
    <property type="entry name" value="CATION-TRANSPORTING ATPASE-RELATED"/>
    <property type="match status" value="1"/>
</dbReference>
<evidence type="ECO:0000256" key="6">
    <source>
        <dbReference type="ARBA" id="ARBA00022967"/>
    </source>
</evidence>
<evidence type="ECO:0000256" key="2">
    <source>
        <dbReference type="ARBA" id="ARBA00022723"/>
    </source>
</evidence>
<dbReference type="EMBL" id="LVVM01005180">
    <property type="protein sequence ID" value="OJA11220.1"/>
    <property type="molecule type" value="Genomic_DNA"/>
</dbReference>
<dbReference type="GO" id="GO:0005524">
    <property type="term" value="F:ATP binding"/>
    <property type="evidence" value="ECO:0007669"/>
    <property type="project" value="UniProtKB-KW"/>
</dbReference>
<keyword evidence="6" id="KW-1278">Translocase</keyword>
<evidence type="ECO:0000313" key="7">
    <source>
        <dbReference type="EMBL" id="OJA11220.1"/>
    </source>
</evidence>
<dbReference type="GO" id="GO:0006874">
    <property type="term" value="P:intracellular calcium ion homeostasis"/>
    <property type="evidence" value="ECO:0007669"/>
    <property type="project" value="TreeGrafter"/>
</dbReference>
<proteinExistence type="predicted"/>
<dbReference type="GO" id="GO:0005789">
    <property type="term" value="C:endoplasmic reticulum membrane"/>
    <property type="evidence" value="ECO:0007669"/>
    <property type="project" value="TreeGrafter"/>
</dbReference>
<accession>A0A1J8QHK7</accession>
<gene>
    <name evidence="7" type="ORF">AZE42_13290</name>
</gene>
<dbReference type="Proteomes" id="UP000183567">
    <property type="component" value="Unassembled WGS sequence"/>
</dbReference>
<keyword evidence="5" id="KW-0460">Magnesium</keyword>
<organism evidence="7 8">
    <name type="scientific">Rhizopogon vesiculosus</name>
    <dbReference type="NCBI Taxonomy" id="180088"/>
    <lineage>
        <taxon>Eukaryota</taxon>
        <taxon>Fungi</taxon>
        <taxon>Dikarya</taxon>
        <taxon>Basidiomycota</taxon>
        <taxon>Agaricomycotina</taxon>
        <taxon>Agaricomycetes</taxon>
        <taxon>Agaricomycetidae</taxon>
        <taxon>Boletales</taxon>
        <taxon>Suillineae</taxon>
        <taxon>Rhizopogonaceae</taxon>
        <taxon>Rhizopogon</taxon>
    </lineage>
</organism>
<feature type="non-terminal residue" evidence="7">
    <location>
        <position position="225"/>
    </location>
</feature>
<evidence type="ECO:0000256" key="5">
    <source>
        <dbReference type="ARBA" id="ARBA00022842"/>
    </source>
</evidence>
<evidence type="ECO:0000256" key="1">
    <source>
        <dbReference type="ARBA" id="ARBA00004141"/>
    </source>
</evidence>
<keyword evidence="4" id="KW-0067">ATP-binding</keyword>
<dbReference type="PANTHER" id="PTHR45630:SF7">
    <property type="entry name" value="ENDOPLASMIC RETICULUM TRANSMEMBRANE HELIX TRANSLOCASE"/>
    <property type="match status" value="1"/>
</dbReference>
<reference evidence="7 8" key="1">
    <citation type="submission" date="2016-03" db="EMBL/GenBank/DDBJ databases">
        <title>Comparative genomics of the ectomycorrhizal sister species Rhizopogon vinicolor and Rhizopogon vesiculosus (Basidiomycota: Boletales) reveals a divergence of the mating type B locus.</title>
        <authorList>
            <person name="Mujic A.B."/>
            <person name="Kuo A."/>
            <person name="Tritt A."/>
            <person name="Lipzen A."/>
            <person name="Chen C."/>
            <person name="Johnson J."/>
            <person name="Sharma A."/>
            <person name="Barry K."/>
            <person name="Grigoriev I.V."/>
            <person name="Spatafora J.W."/>
        </authorList>
    </citation>
    <scope>NUCLEOTIDE SEQUENCE [LARGE SCALE GENOMIC DNA]</scope>
    <source>
        <strain evidence="7 8">AM-OR11-056</strain>
    </source>
</reference>
<comment type="subcellular location">
    <subcellularLocation>
        <location evidence="1">Membrane</location>
        <topology evidence="1">Multi-pass membrane protein</topology>
    </subcellularLocation>
</comment>
<keyword evidence="8" id="KW-1185">Reference proteome</keyword>
<evidence type="ECO:0008006" key="9">
    <source>
        <dbReference type="Google" id="ProtNLM"/>
    </source>
</evidence>
<evidence type="ECO:0000256" key="4">
    <source>
        <dbReference type="ARBA" id="ARBA00022840"/>
    </source>
</evidence>
<dbReference type="AlphaFoldDB" id="A0A1J8QHK7"/>
<name>A0A1J8QHK7_9AGAM</name>